<reference evidence="11" key="1">
    <citation type="submission" date="2022-07" db="EMBL/GenBank/DDBJ databases">
        <authorList>
            <person name="Trinca V."/>
            <person name="Uliana J.V.C."/>
            <person name="Torres T.T."/>
            <person name="Ward R.J."/>
            <person name="Monesi N."/>
        </authorList>
    </citation>
    <scope>NUCLEOTIDE SEQUENCE</scope>
    <source>
        <strain evidence="11">HSMRA1968</strain>
        <tissue evidence="11">Whole embryos</tissue>
    </source>
</reference>
<comment type="catalytic activity">
    <reaction evidence="7">
        <text>L-arginyl-[protein] + S-adenosyl-L-methionine = N(omega)-methyl-L-arginyl-[protein] + S-adenosyl-L-homocysteine + H(+)</text>
        <dbReference type="Rhea" id="RHEA:48100"/>
        <dbReference type="Rhea" id="RHEA-COMP:10532"/>
        <dbReference type="Rhea" id="RHEA-COMP:11990"/>
        <dbReference type="ChEBI" id="CHEBI:15378"/>
        <dbReference type="ChEBI" id="CHEBI:29965"/>
        <dbReference type="ChEBI" id="CHEBI:57856"/>
        <dbReference type="ChEBI" id="CHEBI:59789"/>
        <dbReference type="ChEBI" id="CHEBI:65280"/>
    </reaction>
    <physiologicalReaction direction="left-to-right" evidence="7">
        <dbReference type="Rhea" id="RHEA:48101"/>
    </physiologicalReaction>
</comment>
<feature type="domain" description="Protein arginine N-methyltransferase" evidence="10">
    <location>
        <begin position="557"/>
        <end position="705"/>
    </location>
</feature>
<dbReference type="Pfam" id="PF22528">
    <property type="entry name" value="PRMT_C"/>
    <property type="match status" value="1"/>
</dbReference>
<evidence type="ECO:0000259" key="10">
    <source>
        <dbReference type="Pfam" id="PF22528"/>
    </source>
</evidence>
<feature type="domain" description="DDE Tnp4" evidence="9">
    <location>
        <begin position="211"/>
        <end position="358"/>
    </location>
</feature>
<evidence type="ECO:0000256" key="6">
    <source>
        <dbReference type="ARBA" id="ARBA00022723"/>
    </source>
</evidence>
<dbReference type="SUPFAM" id="SSF53335">
    <property type="entry name" value="S-adenosyl-L-methionine-dependent methyltransferases"/>
    <property type="match status" value="1"/>
</dbReference>
<name>A0A9Q0NDG8_9DIPT</name>
<dbReference type="GO" id="GO:0005634">
    <property type="term" value="C:nucleus"/>
    <property type="evidence" value="ECO:0007669"/>
    <property type="project" value="TreeGrafter"/>
</dbReference>
<comment type="caution">
    <text evidence="11">The sequence shown here is derived from an EMBL/GenBank/DDBJ whole genome shotgun (WGS) entry which is preliminary data.</text>
</comment>
<gene>
    <name evidence="11" type="primary">PRMT6.1</name>
    <name evidence="11" type="ORF">Bhyg_03516</name>
</gene>
<dbReference type="PROSITE" id="PS51678">
    <property type="entry name" value="SAM_MT_PRMT"/>
    <property type="match status" value="1"/>
</dbReference>
<dbReference type="OrthoDB" id="7848332at2759"/>
<keyword evidence="5 8" id="KW-0949">S-adenosyl-L-methionine</keyword>
<evidence type="ECO:0000256" key="4">
    <source>
        <dbReference type="ARBA" id="ARBA00022679"/>
    </source>
</evidence>
<dbReference type="PANTHER" id="PTHR11006:SF122">
    <property type="entry name" value="ARGININE METHYLTRANSFERASE 8"/>
    <property type="match status" value="1"/>
</dbReference>
<dbReference type="GO" id="GO:0032259">
    <property type="term" value="P:methylation"/>
    <property type="evidence" value="ECO:0007669"/>
    <property type="project" value="UniProtKB-KW"/>
</dbReference>
<protein>
    <recommendedName>
        <fullName evidence="2">type I protein arginine methyltransferase</fullName>
        <ecNumber evidence="2">2.1.1.319</ecNumber>
    </recommendedName>
</protein>
<dbReference type="GO" id="GO:0046872">
    <property type="term" value="F:metal ion binding"/>
    <property type="evidence" value="ECO:0007669"/>
    <property type="project" value="UniProtKB-KW"/>
</dbReference>
<evidence type="ECO:0000256" key="1">
    <source>
        <dbReference type="ARBA" id="ARBA00001968"/>
    </source>
</evidence>
<evidence type="ECO:0000256" key="7">
    <source>
        <dbReference type="ARBA" id="ARBA00049303"/>
    </source>
</evidence>
<dbReference type="GO" id="GO:0035242">
    <property type="term" value="F:protein-arginine omega-N asymmetric methyltransferase activity"/>
    <property type="evidence" value="ECO:0007669"/>
    <property type="project" value="UniProtKB-EC"/>
</dbReference>
<proteinExistence type="predicted"/>
<dbReference type="Pfam" id="PF06325">
    <property type="entry name" value="PrmA"/>
    <property type="match status" value="1"/>
</dbReference>
<evidence type="ECO:0000256" key="8">
    <source>
        <dbReference type="PROSITE-ProRule" id="PRU01015"/>
    </source>
</evidence>
<evidence type="ECO:0000313" key="12">
    <source>
        <dbReference type="Proteomes" id="UP001151699"/>
    </source>
</evidence>
<dbReference type="CDD" id="cd02440">
    <property type="entry name" value="AdoMet_MTases"/>
    <property type="match status" value="1"/>
</dbReference>
<dbReference type="GO" id="GO:0042054">
    <property type="term" value="F:histone methyltransferase activity"/>
    <property type="evidence" value="ECO:0007669"/>
    <property type="project" value="TreeGrafter"/>
</dbReference>
<dbReference type="EC" id="2.1.1.319" evidence="2"/>
<dbReference type="GO" id="GO:0035241">
    <property type="term" value="F:protein-arginine omega-N monomethyltransferase activity"/>
    <property type="evidence" value="ECO:0007669"/>
    <property type="project" value="TreeGrafter"/>
</dbReference>
<dbReference type="PRINTS" id="PR02086">
    <property type="entry name" value="PUTNUCHARBI1"/>
</dbReference>
<accession>A0A9Q0NDG8</accession>
<dbReference type="PANTHER" id="PTHR11006">
    <property type="entry name" value="PROTEIN ARGININE N-METHYLTRANSFERASE"/>
    <property type="match status" value="1"/>
</dbReference>
<keyword evidence="3 8" id="KW-0489">Methyltransferase</keyword>
<organism evidence="11 12">
    <name type="scientific">Pseudolycoriella hygida</name>
    <dbReference type="NCBI Taxonomy" id="35572"/>
    <lineage>
        <taxon>Eukaryota</taxon>
        <taxon>Metazoa</taxon>
        <taxon>Ecdysozoa</taxon>
        <taxon>Arthropoda</taxon>
        <taxon>Hexapoda</taxon>
        <taxon>Insecta</taxon>
        <taxon>Pterygota</taxon>
        <taxon>Neoptera</taxon>
        <taxon>Endopterygota</taxon>
        <taxon>Diptera</taxon>
        <taxon>Nematocera</taxon>
        <taxon>Sciaroidea</taxon>
        <taxon>Sciaridae</taxon>
        <taxon>Pseudolycoriella</taxon>
    </lineage>
</organism>
<dbReference type="InterPro" id="IPR027806">
    <property type="entry name" value="HARBI1_dom"/>
</dbReference>
<dbReference type="Proteomes" id="UP001151699">
    <property type="component" value="Chromosome A"/>
</dbReference>
<dbReference type="InterPro" id="IPR055135">
    <property type="entry name" value="PRMT_dom"/>
</dbReference>
<dbReference type="InterPro" id="IPR025799">
    <property type="entry name" value="Arg_MeTrfase"/>
</dbReference>
<dbReference type="FunFam" id="3.40.50.150:FF:000003">
    <property type="entry name" value="Blast:Protein arginine N-methyltransferase 1"/>
    <property type="match status" value="1"/>
</dbReference>
<keyword evidence="4 8" id="KW-0808">Transferase</keyword>
<keyword evidence="12" id="KW-1185">Reference proteome</keyword>
<dbReference type="InterPro" id="IPR029063">
    <property type="entry name" value="SAM-dependent_MTases_sf"/>
</dbReference>
<evidence type="ECO:0000256" key="2">
    <source>
        <dbReference type="ARBA" id="ARBA00011925"/>
    </source>
</evidence>
<keyword evidence="6" id="KW-0479">Metal-binding</keyword>
<evidence type="ECO:0000259" key="9">
    <source>
        <dbReference type="Pfam" id="PF13359"/>
    </source>
</evidence>
<dbReference type="InterPro" id="IPR026103">
    <property type="entry name" value="HARBI1_animal"/>
</dbReference>
<sequence>MSVLFSEYFSKTMTEKRQKLHHNFFQIINFLDQLDQLGDSDNDNDDAVEKCTRRLFRGETTPTGLDELKEQTDQRCYVWNPTKGLMDGQNPLEILSNEQFVKIYRFSKECVEDILQMISYGLTKFTNRGKPFSPMVQLLITLQFLATGSFKTKKNFIVSQPTISRIIKKVSSLLSELRLRFIKIPEKTDFKNISSEFLAEGNFPEVFGCIGSTHIPIKSPGKSICDGYYNENGFYSFRVFMVCGPDLSFYELISRWPGATQENKIFNISEIHQKFQFNQLEGVLLADNNYPMSNFVMTPVEQPRNVEDCMYNDCHKNTYNIDKVVKLWKQRFKCLQGVLNNKEDTTQMIIQATAVLHNIAIQRKQPLTSESNAKTLKNPCNQSKDNLKQNSSTSCFVGQCDPQAPMVHEIMLRDKPRLIAYRDAIKMNELHFKGKTVLDVGCGTGILSVLSAKAGAKKVYAVEASNIAEIARQTVKENNYENVIEVFQQRVEDFTLPNGADKVDILISEWMGFYLLHEGMLDSVIYARDNFLKPDGLMFPQNATINVAPCAVPTKFDWNDVEGVKMTCFGEAIRTQGPPKPEILLIGEKDLRHDGTVMAWLDLKEVSADDIDEINFKEVIVTSFPGEYQGVCIWFECEFPADEFGASIVLTTSPFAQPTHWKQTVIVLPDNARGQCYLSEKEPVAFSLKLQRNPLNQRQYNIEMTLIDVEEIEHQLPCDCIMTKCILAKAHLKKIESLDAEMKDI</sequence>
<dbReference type="EMBL" id="WJQU01000001">
    <property type="protein sequence ID" value="KAJ6648288.1"/>
    <property type="molecule type" value="Genomic_DNA"/>
</dbReference>
<dbReference type="Gene3D" id="3.40.50.150">
    <property type="entry name" value="Vaccinia Virus protein VP39"/>
    <property type="match status" value="1"/>
</dbReference>
<evidence type="ECO:0000256" key="5">
    <source>
        <dbReference type="ARBA" id="ARBA00022691"/>
    </source>
</evidence>
<dbReference type="AlphaFoldDB" id="A0A9Q0NDG8"/>
<evidence type="ECO:0000256" key="3">
    <source>
        <dbReference type="ARBA" id="ARBA00022603"/>
    </source>
</evidence>
<dbReference type="Pfam" id="PF13359">
    <property type="entry name" value="DDE_Tnp_4"/>
    <property type="match status" value="1"/>
</dbReference>
<evidence type="ECO:0000313" key="11">
    <source>
        <dbReference type="EMBL" id="KAJ6648288.1"/>
    </source>
</evidence>
<dbReference type="Gene3D" id="2.70.160.11">
    <property type="entry name" value="Hnrnp arginine n-methyltransferase1"/>
    <property type="match status" value="1"/>
</dbReference>
<comment type="cofactor">
    <cofactor evidence="1">
        <name>a divalent metal cation</name>
        <dbReference type="ChEBI" id="CHEBI:60240"/>
    </cofactor>
</comment>